<evidence type="ECO:0000313" key="2">
    <source>
        <dbReference type="Proteomes" id="UP000050786"/>
    </source>
</evidence>
<keyword evidence="2" id="KW-1185">Reference proteome</keyword>
<gene>
    <name evidence="1" type="ORF">RUM4293_04117</name>
</gene>
<name>A0A0P1E840_9RHOB</name>
<dbReference type="AlphaFoldDB" id="A0A0P1E840"/>
<proteinExistence type="predicted"/>
<organism evidence="1 2">
    <name type="scientific">Ruegeria atlantica</name>
    <dbReference type="NCBI Taxonomy" id="81569"/>
    <lineage>
        <taxon>Bacteria</taxon>
        <taxon>Pseudomonadati</taxon>
        <taxon>Pseudomonadota</taxon>
        <taxon>Alphaproteobacteria</taxon>
        <taxon>Rhodobacterales</taxon>
        <taxon>Roseobacteraceae</taxon>
        <taxon>Ruegeria</taxon>
    </lineage>
</organism>
<dbReference type="EMBL" id="CYPS01000064">
    <property type="protein sequence ID" value="CUH45206.1"/>
    <property type="molecule type" value="Genomic_DNA"/>
</dbReference>
<sequence>MTPQFDYFIILAAMRTGSNLLEANLNAIEGVTSHGEAFNPHFIGRVKSDTLLGISVEERDRDPSTLLEAIRQAPGELNGFRLFQGHDPRVLEPALGDPRCAKIILTRNPLDSFISLKIARETKQWQLKNIKRRREARVEFDAEAFMKYLNRQHEYHLMLSQRLQQRGQTPFYIAYEDLNQVHLLNGLAAWLGVSGRLSALDDTLKPQNPEPALAKVTNPDEMEQALSQIDSFNLHSTPNFEPRRRPLVANFVAAPKTPLMYMPIRGGMESPITRWMAALDHVDVEQLLTNQNRKQTRQWFHSNPGHRKFAVLQHPMARAHQAFCRHILNTGSDAYPKIRHVLRNRLKIPIPGQLRDGNYPVEQHYEAFSAFLTFLRQNLAQQTAIRVDAAWCSQSQALEGMASFALPDQVLREDEVTTALPDLARRMGHSTPPLPDLSEPDTPFSLAEIYDGKLETLAAQAYQRDYMQFGFGPWKPLRDAE</sequence>
<dbReference type="RefSeq" id="WP_058275111.1">
    <property type="nucleotide sequence ID" value="NZ_CYPS01000064.1"/>
</dbReference>
<dbReference type="InterPro" id="IPR027417">
    <property type="entry name" value="P-loop_NTPase"/>
</dbReference>
<evidence type="ECO:0000313" key="1">
    <source>
        <dbReference type="EMBL" id="CUH45206.1"/>
    </source>
</evidence>
<accession>A0A0P1E840</accession>
<reference evidence="2" key="1">
    <citation type="submission" date="2015-09" db="EMBL/GenBank/DDBJ databases">
        <authorList>
            <person name="Rodrigo-Torres L."/>
            <person name="Arahal D.R."/>
        </authorList>
    </citation>
    <scope>NUCLEOTIDE SEQUENCE [LARGE SCALE GENOMIC DNA]</scope>
    <source>
        <strain evidence="2">CECT 4293</strain>
    </source>
</reference>
<evidence type="ECO:0008006" key="3">
    <source>
        <dbReference type="Google" id="ProtNLM"/>
    </source>
</evidence>
<dbReference type="Proteomes" id="UP000050786">
    <property type="component" value="Unassembled WGS sequence"/>
</dbReference>
<dbReference type="Gene3D" id="3.40.50.300">
    <property type="entry name" value="P-loop containing nucleotide triphosphate hydrolases"/>
    <property type="match status" value="1"/>
</dbReference>
<dbReference type="SUPFAM" id="SSF52540">
    <property type="entry name" value="P-loop containing nucleoside triphosphate hydrolases"/>
    <property type="match status" value="1"/>
</dbReference>
<protein>
    <recommendedName>
        <fullName evidence="3">Sulfotransferase family protein</fullName>
    </recommendedName>
</protein>